<accession>A0A9X1NFA6</accession>
<gene>
    <name evidence="1" type="ORF">LR394_16600</name>
</gene>
<dbReference type="RefSeq" id="WP_231442849.1">
    <property type="nucleotide sequence ID" value="NZ_JAJOMB010000008.1"/>
</dbReference>
<proteinExistence type="predicted"/>
<comment type="caution">
    <text evidence="1">The sequence shown here is derived from an EMBL/GenBank/DDBJ whole genome shotgun (WGS) entry which is preliminary data.</text>
</comment>
<dbReference type="EMBL" id="JAJOMB010000008">
    <property type="protein sequence ID" value="MCD5312529.1"/>
    <property type="molecule type" value="Genomic_DNA"/>
</dbReference>
<dbReference type="InterPro" id="IPR046155">
    <property type="entry name" value="DUF6157"/>
</dbReference>
<protein>
    <submittedName>
        <fullName evidence="1">DUF6157 family protein</fullName>
    </submittedName>
</protein>
<sequence>MNYLSSFISVAEDSKATEASVPPARGTGRTVAQIQYELLRDEPYAHTQEDVLFASWFERQGMENVSGAEMAQLRAEFFAKDQPCLRTSPLARTYGWGLVFDEKGGVALCAMESPEYQELLHSDLKQIKAMRSKRA</sequence>
<reference evidence="1" key="1">
    <citation type="submission" date="2021-11" db="EMBL/GenBank/DDBJ databases">
        <title>Streptomyces corallinus and Kineosporia corallina sp. nov., two new coral-derived marine actinobacteria.</title>
        <authorList>
            <person name="Buangrab K."/>
            <person name="Sutthacheep M."/>
            <person name="Yeemin T."/>
            <person name="Harunari E."/>
            <person name="Igarashi Y."/>
            <person name="Sripreechasak P."/>
            <person name="Kanchanasin P."/>
            <person name="Tanasupawat S."/>
            <person name="Phongsopitanun W."/>
        </authorList>
    </citation>
    <scope>NUCLEOTIDE SEQUENCE</scope>
    <source>
        <strain evidence="1">JCM 31032</strain>
    </source>
</reference>
<evidence type="ECO:0000313" key="1">
    <source>
        <dbReference type="EMBL" id="MCD5312529.1"/>
    </source>
</evidence>
<organism evidence="1 2">
    <name type="scientific">Kineosporia babensis</name>
    <dbReference type="NCBI Taxonomy" id="499548"/>
    <lineage>
        <taxon>Bacteria</taxon>
        <taxon>Bacillati</taxon>
        <taxon>Actinomycetota</taxon>
        <taxon>Actinomycetes</taxon>
        <taxon>Kineosporiales</taxon>
        <taxon>Kineosporiaceae</taxon>
        <taxon>Kineosporia</taxon>
    </lineage>
</organism>
<dbReference type="Pfam" id="PF19654">
    <property type="entry name" value="DUF6157"/>
    <property type="match status" value="1"/>
</dbReference>
<dbReference type="Proteomes" id="UP001138997">
    <property type="component" value="Unassembled WGS sequence"/>
</dbReference>
<dbReference type="AlphaFoldDB" id="A0A9X1NFA6"/>
<keyword evidence="2" id="KW-1185">Reference proteome</keyword>
<evidence type="ECO:0000313" key="2">
    <source>
        <dbReference type="Proteomes" id="UP001138997"/>
    </source>
</evidence>
<name>A0A9X1NFA6_9ACTN</name>